<dbReference type="Proteomes" id="UP000034410">
    <property type="component" value="Chromosome"/>
</dbReference>
<keyword evidence="2" id="KW-1185">Reference proteome</keyword>
<organism evidence="1 2">
    <name type="scientific">Sedimenticola thiotaurini</name>
    <dbReference type="NCBI Taxonomy" id="1543721"/>
    <lineage>
        <taxon>Bacteria</taxon>
        <taxon>Pseudomonadati</taxon>
        <taxon>Pseudomonadota</taxon>
        <taxon>Gammaproteobacteria</taxon>
        <taxon>Chromatiales</taxon>
        <taxon>Sedimenticolaceae</taxon>
        <taxon>Sedimenticola</taxon>
    </lineage>
</organism>
<gene>
    <name evidence="1" type="ORF">AAY24_08525</name>
</gene>
<name>A0A0F7K0V8_9GAMM</name>
<evidence type="ECO:0000313" key="2">
    <source>
        <dbReference type="Proteomes" id="UP000034410"/>
    </source>
</evidence>
<evidence type="ECO:0000313" key="1">
    <source>
        <dbReference type="EMBL" id="AKH22146.1"/>
    </source>
</evidence>
<proteinExistence type="predicted"/>
<protein>
    <submittedName>
        <fullName evidence="1">Uncharacterized protein</fullName>
    </submittedName>
</protein>
<dbReference type="EMBL" id="CP011412">
    <property type="protein sequence ID" value="AKH22146.1"/>
    <property type="molecule type" value="Genomic_DNA"/>
</dbReference>
<dbReference type="KEGG" id="seds:AAY24_08525"/>
<sequence>MAGCAAPRVATPSLPAAADTAEVVAYPLRGQSERQIRQDRYECYLWAVRQSGYDPAAQGENMHTGTQVVPDPPAGAATVTGAVTGAAVGALVTGPRHGGAGAAVGAVVGALAGANVDAEHQARADAAQARYDASVIEAENRRVEAYRRALSACLDARGYSVR</sequence>
<reference evidence="1 2" key="1">
    <citation type="journal article" date="2015" name="Genome Announc.">
        <title>Complete Genome Sequence of Sedimenticola thiotaurini Strain SIP-G1, a Polyphosphate- and Polyhydroxyalkanoate-Accumulating Sulfur-Oxidizing Gammaproteobacterium Isolated from Salt Marsh Sediments.</title>
        <authorList>
            <person name="Flood B.E."/>
            <person name="Jones D.S."/>
            <person name="Bailey J.V."/>
        </authorList>
    </citation>
    <scope>NUCLEOTIDE SEQUENCE [LARGE SCALE GENOMIC DNA]</scope>
    <source>
        <strain evidence="1 2">SIP-G1</strain>
    </source>
</reference>
<accession>A0A0F7K0V8</accession>
<dbReference type="AlphaFoldDB" id="A0A0F7K0V8"/>